<gene>
    <name evidence="1" type="ORF">MFFC18_28090</name>
</gene>
<dbReference type="KEGG" id="mff:MFFC18_28090"/>
<dbReference type="STRING" id="980251.GCA_001642875_02625"/>
<keyword evidence="2" id="KW-1185">Reference proteome</keyword>
<sequence>MSGKALAAVEKRNGTAASALPLTFTKQCQDVAAANWVVAFQLRFSLRGTRTVIGLGAMRTSSICMLYHGQVRTNA</sequence>
<accession>A0A5B9PJT7</accession>
<name>A0A5B9PJT7_9BACT</name>
<organism evidence="1 2">
    <name type="scientific">Mariniblastus fucicola</name>
    <dbReference type="NCBI Taxonomy" id="980251"/>
    <lineage>
        <taxon>Bacteria</taxon>
        <taxon>Pseudomonadati</taxon>
        <taxon>Planctomycetota</taxon>
        <taxon>Planctomycetia</taxon>
        <taxon>Pirellulales</taxon>
        <taxon>Pirellulaceae</taxon>
        <taxon>Mariniblastus</taxon>
    </lineage>
</organism>
<proteinExistence type="predicted"/>
<dbReference type="Proteomes" id="UP000322214">
    <property type="component" value="Chromosome"/>
</dbReference>
<dbReference type="AlphaFoldDB" id="A0A5B9PJT7"/>
<evidence type="ECO:0000313" key="1">
    <source>
        <dbReference type="EMBL" id="QEG22921.1"/>
    </source>
</evidence>
<evidence type="ECO:0000313" key="2">
    <source>
        <dbReference type="Proteomes" id="UP000322214"/>
    </source>
</evidence>
<dbReference type="EMBL" id="CP042912">
    <property type="protein sequence ID" value="QEG22921.1"/>
    <property type="molecule type" value="Genomic_DNA"/>
</dbReference>
<protein>
    <submittedName>
        <fullName evidence="1">Uncharacterized protein</fullName>
    </submittedName>
</protein>
<reference evidence="1 2" key="1">
    <citation type="submission" date="2019-08" db="EMBL/GenBank/DDBJ databases">
        <title>Deep-cultivation of Planctomycetes and their phenomic and genomic characterization uncovers novel biology.</title>
        <authorList>
            <person name="Wiegand S."/>
            <person name="Jogler M."/>
            <person name="Boedeker C."/>
            <person name="Pinto D."/>
            <person name="Vollmers J."/>
            <person name="Rivas-Marin E."/>
            <person name="Kohn T."/>
            <person name="Peeters S.H."/>
            <person name="Heuer A."/>
            <person name="Rast P."/>
            <person name="Oberbeckmann S."/>
            <person name="Bunk B."/>
            <person name="Jeske O."/>
            <person name="Meyerdierks A."/>
            <person name="Storesund J.E."/>
            <person name="Kallscheuer N."/>
            <person name="Luecker S."/>
            <person name="Lage O.M."/>
            <person name="Pohl T."/>
            <person name="Merkel B.J."/>
            <person name="Hornburger P."/>
            <person name="Mueller R.-W."/>
            <person name="Bruemmer F."/>
            <person name="Labrenz M."/>
            <person name="Spormann A.M."/>
            <person name="Op den Camp H."/>
            <person name="Overmann J."/>
            <person name="Amann R."/>
            <person name="Jetten M.S.M."/>
            <person name="Mascher T."/>
            <person name="Medema M.H."/>
            <person name="Devos D.P."/>
            <person name="Kaster A.-K."/>
            <person name="Ovreas L."/>
            <person name="Rohde M."/>
            <person name="Galperin M.Y."/>
            <person name="Jogler C."/>
        </authorList>
    </citation>
    <scope>NUCLEOTIDE SEQUENCE [LARGE SCALE GENOMIC DNA]</scope>
    <source>
        <strain evidence="1 2">FC18</strain>
    </source>
</reference>